<dbReference type="AlphaFoldDB" id="A0A4Y7R934"/>
<reference evidence="4 5" key="1">
    <citation type="journal article" date="2018" name="Environ. Microbiol.">
        <title>Novel energy conservation strategies and behaviour of Pelotomaculum schinkii driving syntrophic propionate catabolism.</title>
        <authorList>
            <person name="Hidalgo-Ahumada C.A.P."/>
            <person name="Nobu M.K."/>
            <person name="Narihiro T."/>
            <person name="Tamaki H."/>
            <person name="Liu W.T."/>
            <person name="Kamagata Y."/>
            <person name="Stams A.J.M."/>
            <person name="Imachi H."/>
            <person name="Sousa D.Z."/>
        </authorList>
    </citation>
    <scope>NUCLEOTIDE SEQUENCE [LARGE SCALE GENOMIC DNA]</scope>
    <source>
        <strain evidence="4 5">HH</strain>
    </source>
</reference>
<dbReference type="InterPro" id="IPR051465">
    <property type="entry name" value="Cell_Envelope_Struct_Comp"/>
</dbReference>
<feature type="domain" description="SLH" evidence="3">
    <location>
        <begin position="763"/>
        <end position="826"/>
    </location>
</feature>
<dbReference type="PROSITE" id="PS51272">
    <property type="entry name" value="SLH"/>
    <property type="match status" value="3"/>
</dbReference>
<feature type="domain" description="SLH" evidence="3">
    <location>
        <begin position="704"/>
        <end position="762"/>
    </location>
</feature>
<dbReference type="RefSeq" id="WP_190240339.1">
    <property type="nucleotide sequence ID" value="NZ_QFGA01000002.1"/>
</dbReference>
<dbReference type="Gene3D" id="2.60.40.1080">
    <property type="match status" value="1"/>
</dbReference>
<dbReference type="GO" id="GO:0008810">
    <property type="term" value="F:cellulase activity"/>
    <property type="evidence" value="ECO:0007669"/>
    <property type="project" value="UniProtKB-EC"/>
</dbReference>
<dbReference type="Proteomes" id="UP000298324">
    <property type="component" value="Unassembled WGS sequence"/>
</dbReference>
<gene>
    <name evidence="4" type="ORF">Psch_02270</name>
</gene>
<dbReference type="Pfam" id="PF00395">
    <property type="entry name" value="SLH"/>
    <property type="match status" value="3"/>
</dbReference>
<accession>A0A4Y7R934</accession>
<dbReference type="PANTHER" id="PTHR43308">
    <property type="entry name" value="OUTER MEMBRANE PROTEIN ALPHA-RELATED"/>
    <property type="match status" value="1"/>
</dbReference>
<proteinExistence type="predicted"/>
<keyword evidence="4" id="KW-0326">Glycosidase</keyword>
<feature type="chain" id="PRO_5021331663" evidence="2">
    <location>
        <begin position="31"/>
        <end position="882"/>
    </location>
</feature>
<dbReference type="EC" id="3.2.1.4" evidence="4"/>
<organism evidence="4 5">
    <name type="scientific">Pelotomaculum schinkii</name>
    <dbReference type="NCBI Taxonomy" id="78350"/>
    <lineage>
        <taxon>Bacteria</taxon>
        <taxon>Bacillati</taxon>
        <taxon>Bacillota</taxon>
        <taxon>Clostridia</taxon>
        <taxon>Eubacteriales</taxon>
        <taxon>Desulfotomaculaceae</taxon>
        <taxon>Pelotomaculum</taxon>
    </lineage>
</organism>
<feature type="domain" description="SLH" evidence="3">
    <location>
        <begin position="827"/>
        <end position="882"/>
    </location>
</feature>
<protein>
    <submittedName>
        <fullName evidence="4">Endoglucanase</fullName>
        <ecNumber evidence="4">3.2.1.4</ecNumber>
    </submittedName>
</protein>
<keyword evidence="5" id="KW-1185">Reference proteome</keyword>
<evidence type="ECO:0000259" key="3">
    <source>
        <dbReference type="PROSITE" id="PS51272"/>
    </source>
</evidence>
<dbReference type="EMBL" id="QFGA01000002">
    <property type="protein sequence ID" value="TEB05229.1"/>
    <property type="molecule type" value="Genomic_DNA"/>
</dbReference>
<name>A0A4Y7R934_9FIRM</name>
<keyword evidence="2" id="KW-0732">Signal</keyword>
<keyword evidence="1" id="KW-0677">Repeat</keyword>
<evidence type="ECO:0000256" key="2">
    <source>
        <dbReference type="SAM" id="SignalP"/>
    </source>
</evidence>
<dbReference type="PANTHER" id="PTHR43308:SF5">
    <property type="entry name" value="S-LAYER PROTEIN _ PEPTIDOGLYCAN ENDO-BETA-N-ACETYLGLUCOSAMINIDASE"/>
    <property type="match status" value="1"/>
</dbReference>
<evidence type="ECO:0000256" key="1">
    <source>
        <dbReference type="ARBA" id="ARBA00022737"/>
    </source>
</evidence>
<feature type="signal peptide" evidence="2">
    <location>
        <begin position="1"/>
        <end position="30"/>
    </location>
</feature>
<dbReference type="Pfam" id="PF09992">
    <property type="entry name" value="NAGPA"/>
    <property type="match status" value="1"/>
</dbReference>
<dbReference type="InterPro" id="IPR018711">
    <property type="entry name" value="NAGPA"/>
</dbReference>
<sequence length="882" mass="93198">MSIKSFRRIIKNIVLVSIILSLVAPFQAYAYQVNGNNVTEEIITQGVVLHSINLNTNEGPLNVYVLEADLSNPYVKIDTIIGSDGTLNKNQSVLDMAKRTGAVAAINGDFFQMAESGRTIGLAYQGGQLVESPALRNDMYGFGITEDKLPLLEIFNFTGQVVTEAGKSFPLAGINKPGYLLMNGLSSDVDALNMYTTLWGTTSRGKISGLTGVKVAVVRNGVVQQVLTDQPGVTIPQDGFVLQGHGLAAQFITDNMPVGTKVAASYSVAPHGDKLLAAVGGQALLVEDGHLPAYFTQNISGKVARTAVGVSSDGKTLYLVAVERKAAADGTIISRGMSQEELAEFLISIGVWRAVNLDGGGSTTMAARSLGDFEASLINQPQGSSLRSVADAIGVFSTAPQGSLHGMALSGPSLALAGTQASFSAKGYDQYYNPVSIKPADIKWSATPSGDFTGNVLIPKQGGTVTVTAKLDNVQSSVNVQVVGPESLLSLAVTPSAITVKPGEKVPLSAKVNTIYGDTFDLKFQDVTWTISGSIGKIADGSFTATDQVAEGEIKATFQGLSTSIPVTVKPSWVELQALPEQESSAGLDSWIHVTFPASSVSAPATIRLAYAAETTGLPANCINLGAITVSPAPGEKADLMAPWWLSWDYQPGTITGRPAILMWDDSTKKWEEQPARLDDQGEVKTISARVWGFGQLVLVDDHRRLPSFKDTGKHWAEAAINDLAARGVANGFPDGTFLPGQAVTRAQFVKLLSSALQWPAVEKLPAFKDSIPDWASSAVAAAVANGVVSGYPDGTFRPDASITRSEMAVMIDRALALQETDENLKYKDTGSIPDFARTAVAKATSAGLLQGEGGLFRPKDGATRAETAVVVSRVLKLWVEK</sequence>
<evidence type="ECO:0000313" key="4">
    <source>
        <dbReference type="EMBL" id="TEB05229.1"/>
    </source>
</evidence>
<dbReference type="InterPro" id="IPR001119">
    <property type="entry name" value="SLH_dom"/>
</dbReference>
<evidence type="ECO:0000313" key="5">
    <source>
        <dbReference type="Proteomes" id="UP000298324"/>
    </source>
</evidence>
<keyword evidence="4" id="KW-0378">Hydrolase</keyword>
<comment type="caution">
    <text evidence="4">The sequence shown here is derived from an EMBL/GenBank/DDBJ whole genome shotgun (WGS) entry which is preliminary data.</text>
</comment>